<organism evidence="9 10">
    <name type="scientific">Koleobacter methoxysyntrophicus</name>
    <dbReference type="NCBI Taxonomy" id="2751313"/>
    <lineage>
        <taxon>Bacteria</taxon>
        <taxon>Bacillati</taxon>
        <taxon>Bacillota</taxon>
        <taxon>Clostridia</taxon>
        <taxon>Koleobacterales</taxon>
        <taxon>Koleobacteraceae</taxon>
        <taxon>Koleobacter</taxon>
    </lineage>
</organism>
<reference evidence="9" key="1">
    <citation type="submission" date="2020-07" db="EMBL/GenBank/DDBJ databases">
        <title>Koleobacter methoxysyntrophicus gen. nov., sp. nov., a novel anaerobic bacterium isolated from deep subsurface oil field and proposal of Koleobacterales ord. nov. in the phylum Firmicutes.</title>
        <authorList>
            <person name="Sakamoto S."/>
            <person name="Tamaki H."/>
        </authorList>
    </citation>
    <scope>NUCLEOTIDE SEQUENCE</scope>
    <source>
        <strain evidence="9">NRmbB1</strain>
    </source>
</reference>
<evidence type="ECO:0000313" key="10">
    <source>
        <dbReference type="Proteomes" id="UP000662904"/>
    </source>
</evidence>
<dbReference type="InterPro" id="IPR022930">
    <property type="entry name" value="UPF0316"/>
</dbReference>
<evidence type="ECO:0000256" key="2">
    <source>
        <dbReference type="ARBA" id="ARBA00022475"/>
    </source>
</evidence>
<dbReference type="NCBIfam" id="NF003194">
    <property type="entry name" value="PRK04164.1-5"/>
    <property type="match status" value="1"/>
</dbReference>
<gene>
    <name evidence="9" type="ORF">H0A61_02836</name>
</gene>
<dbReference type="HAMAP" id="MF_01515">
    <property type="entry name" value="UPF0316"/>
    <property type="match status" value="1"/>
</dbReference>
<name>A0A8A0RSF4_9FIRM</name>
<keyword evidence="10" id="KW-1185">Reference proteome</keyword>
<dbReference type="PANTHER" id="PTHR40060:SF1">
    <property type="entry name" value="UPF0316 PROTEIN YEBE"/>
    <property type="match status" value="1"/>
</dbReference>
<dbReference type="EMBL" id="CP059066">
    <property type="protein sequence ID" value="QSQ10429.1"/>
    <property type="molecule type" value="Genomic_DNA"/>
</dbReference>
<feature type="transmembrane region" description="Helical" evidence="6">
    <location>
        <begin position="65"/>
        <end position="82"/>
    </location>
</feature>
<feature type="domain" description="DUF2179" evidence="7">
    <location>
        <begin position="113"/>
        <end position="165"/>
    </location>
</feature>
<dbReference type="AlphaFoldDB" id="A0A8A0RSF4"/>
<protein>
    <recommendedName>
        <fullName evidence="6">UPF0316 protein H0A61_02836</fullName>
    </recommendedName>
</protein>
<dbReference type="CDD" id="cd16381">
    <property type="entry name" value="YitT_C_like_1"/>
    <property type="match status" value="1"/>
</dbReference>
<dbReference type="Pfam" id="PF18955">
    <property type="entry name" value="DUF5698"/>
    <property type="match status" value="1"/>
</dbReference>
<feature type="transmembrane region" description="Helical" evidence="6">
    <location>
        <begin position="35"/>
        <end position="53"/>
    </location>
</feature>
<evidence type="ECO:0000256" key="6">
    <source>
        <dbReference type="HAMAP-Rule" id="MF_01515"/>
    </source>
</evidence>
<comment type="similarity">
    <text evidence="6">Belongs to the UPF0316 family.</text>
</comment>
<feature type="transmembrane region" description="Helical" evidence="6">
    <location>
        <begin position="6"/>
        <end position="23"/>
    </location>
</feature>
<accession>A0A8A0RSF4</accession>
<dbReference type="InterPro" id="IPR019264">
    <property type="entry name" value="DUF2179"/>
</dbReference>
<keyword evidence="5 6" id="KW-0472">Membrane</keyword>
<feature type="domain" description="DUF5698" evidence="8">
    <location>
        <begin position="23"/>
        <end position="79"/>
    </location>
</feature>
<dbReference type="Proteomes" id="UP000662904">
    <property type="component" value="Chromosome"/>
</dbReference>
<dbReference type="InterPro" id="IPR015867">
    <property type="entry name" value="N-reg_PII/ATP_PRibTrfase_C"/>
</dbReference>
<evidence type="ECO:0000313" key="9">
    <source>
        <dbReference type="EMBL" id="QSQ10429.1"/>
    </source>
</evidence>
<proteinExistence type="inferred from homology"/>
<sequence length="175" mass="19468">MLSIVSGYLFIFFARVIDVSLMTTRTLMIVRGKRAYAAFIGFFEIIIYIIALNKVVNNLDNPANILAYALGFATGNYMGSFIEEKMALGNIAAQIIPKKNGDDLQEVLRDEGFGVTVLEGMGKEGTKKILNVALKRKNLPKLLDIVNRFDDGAFITVMDARTTRGGYFMQTHKSK</sequence>
<keyword evidence="4 6" id="KW-1133">Transmembrane helix</keyword>
<dbReference type="KEGG" id="kme:H0A61_02836"/>
<dbReference type="InterPro" id="IPR044035">
    <property type="entry name" value="DUF5698"/>
</dbReference>
<keyword evidence="2 6" id="KW-1003">Cell membrane</keyword>
<evidence type="ECO:0000256" key="3">
    <source>
        <dbReference type="ARBA" id="ARBA00022692"/>
    </source>
</evidence>
<evidence type="ECO:0000256" key="5">
    <source>
        <dbReference type="ARBA" id="ARBA00023136"/>
    </source>
</evidence>
<evidence type="ECO:0000256" key="1">
    <source>
        <dbReference type="ARBA" id="ARBA00004651"/>
    </source>
</evidence>
<evidence type="ECO:0000259" key="7">
    <source>
        <dbReference type="Pfam" id="PF10035"/>
    </source>
</evidence>
<evidence type="ECO:0000259" key="8">
    <source>
        <dbReference type="Pfam" id="PF18955"/>
    </source>
</evidence>
<dbReference type="RefSeq" id="WP_206707739.1">
    <property type="nucleotide sequence ID" value="NZ_CP059066.1"/>
</dbReference>
<dbReference type="Gene3D" id="3.30.70.120">
    <property type="match status" value="1"/>
</dbReference>
<dbReference type="GO" id="GO:0005886">
    <property type="term" value="C:plasma membrane"/>
    <property type="evidence" value="ECO:0007669"/>
    <property type="project" value="UniProtKB-SubCell"/>
</dbReference>
<comment type="subcellular location">
    <subcellularLocation>
        <location evidence="1 6">Cell membrane</location>
        <topology evidence="1 6">Multi-pass membrane protein</topology>
    </subcellularLocation>
</comment>
<evidence type="ECO:0000256" key="4">
    <source>
        <dbReference type="ARBA" id="ARBA00022989"/>
    </source>
</evidence>
<keyword evidence="3 6" id="KW-0812">Transmembrane</keyword>
<dbReference type="PANTHER" id="PTHR40060">
    <property type="entry name" value="UPF0316 PROTEIN YEBE"/>
    <property type="match status" value="1"/>
</dbReference>
<dbReference type="NCBIfam" id="NF003191">
    <property type="entry name" value="PRK04164.1-2"/>
    <property type="match status" value="1"/>
</dbReference>
<dbReference type="Pfam" id="PF10035">
    <property type="entry name" value="DUF2179"/>
    <property type="match status" value="1"/>
</dbReference>